<feature type="repeat" description="WD" evidence="11">
    <location>
        <begin position="111"/>
        <end position="153"/>
    </location>
</feature>
<dbReference type="InterPro" id="IPR036322">
    <property type="entry name" value="WD40_repeat_dom_sf"/>
</dbReference>
<evidence type="ECO:0000256" key="8">
    <source>
        <dbReference type="ARBA" id="ARBA00023140"/>
    </source>
</evidence>
<dbReference type="PANTHER" id="PTHR46027:SF1">
    <property type="entry name" value="PEROXISOMAL TARGETING SIGNAL 2 RECEPTOR"/>
    <property type="match status" value="1"/>
</dbReference>
<dbReference type="Gene3D" id="2.130.10.10">
    <property type="entry name" value="YVTN repeat-like/Quinoprotein amine dehydrogenase"/>
    <property type="match status" value="1"/>
</dbReference>
<evidence type="ECO:0000256" key="2">
    <source>
        <dbReference type="ARBA" id="ARBA00004514"/>
    </source>
</evidence>
<dbReference type="InterPro" id="IPR001680">
    <property type="entry name" value="WD40_rpt"/>
</dbReference>
<reference evidence="12" key="1">
    <citation type="submission" date="2020-11" db="EMBL/GenBank/DDBJ databases">
        <authorList>
            <consortium name="DOE Joint Genome Institute"/>
            <person name="Ahrendt S."/>
            <person name="Riley R."/>
            <person name="Andreopoulos W."/>
            <person name="Labutti K."/>
            <person name="Pangilinan J."/>
            <person name="Ruiz-Duenas F.J."/>
            <person name="Barrasa J.M."/>
            <person name="Sanchez-Garcia M."/>
            <person name="Camarero S."/>
            <person name="Miyauchi S."/>
            <person name="Serrano A."/>
            <person name="Linde D."/>
            <person name="Babiker R."/>
            <person name="Drula E."/>
            <person name="Ayuso-Fernandez I."/>
            <person name="Pacheco R."/>
            <person name="Padilla G."/>
            <person name="Ferreira P."/>
            <person name="Barriuso J."/>
            <person name="Kellner H."/>
            <person name="Castanera R."/>
            <person name="Alfaro M."/>
            <person name="Ramirez L."/>
            <person name="Pisabarro A.G."/>
            <person name="Kuo A."/>
            <person name="Tritt A."/>
            <person name="Lipzen A."/>
            <person name="He G."/>
            <person name="Yan M."/>
            <person name="Ng V."/>
            <person name="Cullen D."/>
            <person name="Martin F."/>
            <person name="Rosso M.-N."/>
            <person name="Henrissat B."/>
            <person name="Hibbett D."/>
            <person name="Martinez A.T."/>
            <person name="Grigoriev I.V."/>
        </authorList>
    </citation>
    <scope>NUCLEOTIDE SEQUENCE</scope>
    <source>
        <strain evidence="12">CBS 247.69</strain>
    </source>
</reference>
<feature type="repeat" description="WD" evidence="11">
    <location>
        <begin position="266"/>
        <end position="299"/>
    </location>
</feature>
<evidence type="ECO:0000256" key="4">
    <source>
        <dbReference type="ARBA" id="ARBA00022490"/>
    </source>
</evidence>
<dbReference type="EMBL" id="MU150243">
    <property type="protein sequence ID" value="KAF9466122.1"/>
    <property type="molecule type" value="Genomic_DNA"/>
</dbReference>
<evidence type="ECO:0000313" key="12">
    <source>
        <dbReference type="EMBL" id="KAF9466122.1"/>
    </source>
</evidence>
<dbReference type="AlphaFoldDB" id="A0A9P5YC94"/>
<dbReference type="Proteomes" id="UP000807353">
    <property type="component" value="Unassembled WGS sequence"/>
</dbReference>
<dbReference type="PROSITE" id="PS50294">
    <property type="entry name" value="WD_REPEATS_REGION"/>
    <property type="match status" value="1"/>
</dbReference>
<comment type="subcellular location">
    <subcellularLocation>
        <location evidence="2">Cytoplasm</location>
        <location evidence="2">Cytosol</location>
    </subcellularLocation>
    <subcellularLocation>
        <location evidence="1">Peroxisome matrix</location>
    </subcellularLocation>
</comment>
<name>A0A9P5YC94_9AGAR</name>
<organism evidence="12 13">
    <name type="scientific">Collybia nuda</name>
    <dbReference type="NCBI Taxonomy" id="64659"/>
    <lineage>
        <taxon>Eukaryota</taxon>
        <taxon>Fungi</taxon>
        <taxon>Dikarya</taxon>
        <taxon>Basidiomycota</taxon>
        <taxon>Agaricomycotina</taxon>
        <taxon>Agaricomycetes</taxon>
        <taxon>Agaricomycetidae</taxon>
        <taxon>Agaricales</taxon>
        <taxon>Tricholomatineae</taxon>
        <taxon>Clitocybaceae</taxon>
        <taxon>Collybia</taxon>
    </lineage>
</organism>
<dbReference type="GO" id="GO:0005829">
    <property type="term" value="C:cytosol"/>
    <property type="evidence" value="ECO:0007669"/>
    <property type="project" value="UniProtKB-SubCell"/>
</dbReference>
<evidence type="ECO:0000256" key="6">
    <source>
        <dbReference type="ARBA" id="ARBA00022737"/>
    </source>
</evidence>
<comment type="similarity">
    <text evidence="9">Belongs to the WD repeat peroxin-7 family.</text>
</comment>
<dbReference type="OrthoDB" id="273771at2759"/>
<evidence type="ECO:0000256" key="10">
    <source>
        <dbReference type="ARBA" id="ARBA00032565"/>
    </source>
</evidence>
<keyword evidence="5 11" id="KW-0853">WD repeat</keyword>
<dbReference type="GO" id="GO:0005782">
    <property type="term" value="C:peroxisomal matrix"/>
    <property type="evidence" value="ECO:0007669"/>
    <property type="project" value="UniProtKB-SubCell"/>
</dbReference>
<evidence type="ECO:0000256" key="5">
    <source>
        <dbReference type="ARBA" id="ARBA00022574"/>
    </source>
</evidence>
<protein>
    <recommendedName>
        <fullName evidence="10">Peroxin-7</fullName>
    </recommendedName>
</protein>
<dbReference type="SMART" id="SM00320">
    <property type="entry name" value="WD40"/>
    <property type="match status" value="6"/>
</dbReference>
<keyword evidence="13" id="KW-1185">Reference proteome</keyword>
<dbReference type="PANTHER" id="PTHR46027">
    <property type="entry name" value="PEROXISOMAL TARGETING SIGNAL 2 RECEPTOR"/>
    <property type="match status" value="1"/>
</dbReference>
<dbReference type="Pfam" id="PF00400">
    <property type="entry name" value="WD40"/>
    <property type="match status" value="5"/>
</dbReference>
<dbReference type="GO" id="GO:0005053">
    <property type="term" value="F:peroxisome matrix targeting signal-2 binding"/>
    <property type="evidence" value="ECO:0007669"/>
    <property type="project" value="InterPro"/>
</dbReference>
<evidence type="ECO:0000313" key="13">
    <source>
        <dbReference type="Proteomes" id="UP000807353"/>
    </source>
</evidence>
<evidence type="ECO:0000256" key="1">
    <source>
        <dbReference type="ARBA" id="ARBA00004253"/>
    </source>
</evidence>
<dbReference type="SUPFAM" id="SSF50978">
    <property type="entry name" value="WD40 repeat-like"/>
    <property type="match status" value="1"/>
</dbReference>
<keyword evidence="8" id="KW-0576">Peroxisome</keyword>
<dbReference type="PRINTS" id="PR00320">
    <property type="entry name" value="GPROTEINBRPT"/>
</dbReference>
<dbReference type="InterPro" id="IPR044536">
    <property type="entry name" value="PEX7"/>
</dbReference>
<keyword evidence="4" id="KW-0963">Cytoplasm</keyword>
<proteinExistence type="inferred from homology"/>
<keyword evidence="3" id="KW-0813">Transport</keyword>
<gene>
    <name evidence="12" type="ORF">BDZ94DRAFT_1158814</name>
</gene>
<dbReference type="PROSITE" id="PS50082">
    <property type="entry name" value="WD_REPEATS_2"/>
    <property type="match status" value="4"/>
</dbReference>
<evidence type="ECO:0000256" key="11">
    <source>
        <dbReference type="PROSITE-ProRule" id="PRU00221"/>
    </source>
</evidence>
<accession>A0A9P5YC94</accession>
<dbReference type="InterPro" id="IPR015943">
    <property type="entry name" value="WD40/YVTN_repeat-like_dom_sf"/>
</dbReference>
<comment type="caution">
    <text evidence="12">The sequence shown here is derived from an EMBL/GenBank/DDBJ whole genome shotgun (WGS) entry which is preliminary data.</text>
</comment>
<dbReference type="PROSITE" id="PS00678">
    <property type="entry name" value="WD_REPEATS_1"/>
    <property type="match status" value="1"/>
</dbReference>
<sequence length="347" mass="38136">MSGPRTLPGVLQTPGFAHYSLAWSPFHTTRIALASSANFGLVGNGRLHLVSVAPGPGGLPALSLDKQYETQDGLYDVAWSEIHENQLVTGSGDGSIRLWDVMLNDLPIRAWQEHTREVFSVDWSNIKKDTFASSSWDGMVKLWTPEHPRSLSTLHAHLSCVYQALFSPHQPDILATCSTDGTVKIFDLRAPAYAQGPGTNNFTHPISAAALTVPASTTEVLTLDWNKYRPFVLASAGVDKMVKVWDCRMIKIAETGNVGGVCETQLLGHEYAVRKVQWSPHRADVLATASYDMTCRVWNTSPAAGRAQLMYIHDPHTEFVVGCSWSIYEEGVLASCGWDSKLNVFHV</sequence>
<evidence type="ECO:0000256" key="9">
    <source>
        <dbReference type="ARBA" id="ARBA00024017"/>
    </source>
</evidence>
<dbReference type="GO" id="GO:0016558">
    <property type="term" value="P:protein import into peroxisome matrix"/>
    <property type="evidence" value="ECO:0007669"/>
    <property type="project" value="InterPro"/>
</dbReference>
<evidence type="ECO:0000256" key="7">
    <source>
        <dbReference type="ARBA" id="ARBA00022927"/>
    </source>
</evidence>
<dbReference type="InterPro" id="IPR020472">
    <property type="entry name" value="WD40_PAC1"/>
</dbReference>
<dbReference type="InterPro" id="IPR019775">
    <property type="entry name" value="WD40_repeat_CS"/>
</dbReference>
<keyword evidence="7" id="KW-0653">Protein transport</keyword>
<feature type="repeat" description="WD" evidence="11">
    <location>
        <begin position="154"/>
        <end position="189"/>
    </location>
</feature>
<keyword evidence="6" id="KW-0677">Repeat</keyword>
<evidence type="ECO:0000256" key="3">
    <source>
        <dbReference type="ARBA" id="ARBA00022448"/>
    </source>
</evidence>
<feature type="repeat" description="WD" evidence="11">
    <location>
        <begin position="87"/>
        <end position="101"/>
    </location>
</feature>